<feature type="compositionally biased region" description="Pro residues" evidence="1">
    <location>
        <begin position="115"/>
        <end position="124"/>
    </location>
</feature>
<keyword evidence="3" id="KW-1185">Reference proteome</keyword>
<evidence type="ECO:0000256" key="1">
    <source>
        <dbReference type="SAM" id="MobiDB-lite"/>
    </source>
</evidence>
<evidence type="ECO:0000313" key="3">
    <source>
        <dbReference type="Proteomes" id="UP000740754"/>
    </source>
</evidence>
<feature type="region of interest" description="Disordered" evidence="1">
    <location>
        <begin position="107"/>
        <end position="136"/>
    </location>
</feature>
<gene>
    <name evidence="2" type="ORF">HF203_05200</name>
</gene>
<reference evidence="2 3" key="1">
    <citation type="submission" date="2020-04" db="EMBL/GenBank/DDBJ databases">
        <title>Draft Whole-Genome sequence of Marichromatium bheemlicum DSM 18632, type strain.</title>
        <authorList>
            <person name="Kyndt J.A."/>
            <person name="Meyer T.E."/>
        </authorList>
    </citation>
    <scope>NUCLEOTIDE SEQUENCE [LARGE SCALE GENOMIC DNA]</scope>
    <source>
        <strain evidence="2 3">DSM 18632</strain>
    </source>
</reference>
<protein>
    <submittedName>
        <fullName evidence="2">DUF2939 domain-containing protein</fullName>
    </submittedName>
</protein>
<proteinExistence type="predicted"/>
<comment type="caution">
    <text evidence="2">The sequence shown here is derived from an EMBL/GenBank/DDBJ whole genome shotgun (WGS) entry which is preliminary data.</text>
</comment>
<dbReference type="Proteomes" id="UP000740754">
    <property type="component" value="Unassembled WGS sequence"/>
</dbReference>
<sequence length="186" mass="20258">MKILPLLLAVALLLGLGYVAAGPYLTVVQIRTGIIERDSVMLERHIDFPRLREGLKAQLNAKALEQSGATDAANPLTLALAGLASQIVDGMVDAFVTPAGLAQIMAGETPEPHPETTPPSPPATTSPSRDEQPRHEPLPFADARYVYDDLATFSVWVPDEDGRETRFVLERDGLRWRLVNIVLPTD</sequence>
<dbReference type="RefSeq" id="WP_168667327.1">
    <property type="nucleotide sequence ID" value="NZ_JAAXKX010000005.1"/>
</dbReference>
<name>A0ABX1I4X2_9GAMM</name>
<dbReference type="Pfam" id="PF11159">
    <property type="entry name" value="DUF2939"/>
    <property type="match status" value="1"/>
</dbReference>
<organism evidence="2 3">
    <name type="scientific">Marichromatium bheemlicum</name>
    <dbReference type="NCBI Taxonomy" id="365339"/>
    <lineage>
        <taxon>Bacteria</taxon>
        <taxon>Pseudomonadati</taxon>
        <taxon>Pseudomonadota</taxon>
        <taxon>Gammaproteobacteria</taxon>
        <taxon>Chromatiales</taxon>
        <taxon>Chromatiaceae</taxon>
        <taxon>Marichromatium</taxon>
    </lineage>
</organism>
<evidence type="ECO:0000313" key="2">
    <source>
        <dbReference type="EMBL" id="NKN32615.1"/>
    </source>
</evidence>
<dbReference type="EMBL" id="JAAXKX010000005">
    <property type="protein sequence ID" value="NKN32615.1"/>
    <property type="molecule type" value="Genomic_DNA"/>
</dbReference>
<dbReference type="InterPro" id="IPR021330">
    <property type="entry name" value="DUF2939"/>
</dbReference>
<accession>A0ABX1I4X2</accession>